<evidence type="ECO:0000256" key="4">
    <source>
        <dbReference type="ARBA" id="ARBA00022737"/>
    </source>
</evidence>
<dbReference type="EnsemblPlants" id="LPERR01G00760.1">
    <property type="protein sequence ID" value="LPERR01G00760.1"/>
    <property type="gene ID" value="LPERR01G00760"/>
</dbReference>
<dbReference type="AlphaFoldDB" id="A0A0D9UVZ5"/>
<evidence type="ECO:0000313" key="10">
    <source>
        <dbReference type="Proteomes" id="UP000032180"/>
    </source>
</evidence>
<feature type="transmembrane region" description="Helical" evidence="8">
    <location>
        <begin position="72"/>
        <end position="97"/>
    </location>
</feature>
<keyword evidence="4" id="KW-0677">Repeat</keyword>
<feature type="transmembrane region" description="Helical" evidence="8">
    <location>
        <begin position="190"/>
        <end position="209"/>
    </location>
</feature>
<dbReference type="GO" id="GO:0016020">
    <property type="term" value="C:membrane"/>
    <property type="evidence" value="ECO:0007669"/>
    <property type="project" value="UniProtKB-SubCell"/>
</dbReference>
<dbReference type="PANTHER" id="PTHR45724:SF23">
    <property type="entry name" value="AQUAPORIN NIP4-1-RELATED"/>
    <property type="match status" value="1"/>
</dbReference>
<dbReference type="InterPro" id="IPR023271">
    <property type="entry name" value="Aquaporin-like"/>
</dbReference>
<keyword evidence="6 8" id="KW-0472">Membrane</keyword>
<dbReference type="InterPro" id="IPR000425">
    <property type="entry name" value="MIP"/>
</dbReference>
<evidence type="ECO:0000256" key="5">
    <source>
        <dbReference type="ARBA" id="ARBA00022989"/>
    </source>
</evidence>
<evidence type="ECO:0000256" key="8">
    <source>
        <dbReference type="SAM" id="Phobius"/>
    </source>
</evidence>
<evidence type="ECO:0000256" key="1">
    <source>
        <dbReference type="ARBA" id="ARBA00004141"/>
    </source>
</evidence>
<dbReference type="PROSITE" id="PS00221">
    <property type="entry name" value="MIP"/>
    <property type="match status" value="1"/>
</dbReference>
<comment type="subcellular location">
    <subcellularLocation>
        <location evidence="1">Membrane</location>
        <topology evidence="1">Multi-pass membrane protein</topology>
    </subcellularLocation>
</comment>
<keyword evidence="3 7" id="KW-0812">Transmembrane</keyword>
<evidence type="ECO:0000256" key="2">
    <source>
        <dbReference type="ARBA" id="ARBA00022448"/>
    </source>
</evidence>
<dbReference type="InterPro" id="IPR022357">
    <property type="entry name" value="MIP_CS"/>
</dbReference>
<sequence>MDPAGKKLDAVVVSNVDGEPVDVDQAEPAADVSRGLAIGLLIREVMVEMVATFVVIFWSCVAVVMQETYQTLTLPLTCLVVAMTVAFVLSWVGPAHFNPAVTITFAAYRRFPAWPNLPLYIAAQLSGSLLACLAVNAIMDPPNGVFYGTAPMVGGRRLPFVMEMTASAVLMVVIAGVATDVTVGKTAGGIAIGAAVGGLGLVIGPVSGGSMNPVRSLGPAIVLGRYDGVWIYMVAPVVGMIIGAFCSRIVRRSHRIVAFLCGGGGGGGSTPAGVAGAHAVAAVAV</sequence>
<feature type="transmembrane region" description="Helical" evidence="8">
    <location>
        <begin position="158"/>
        <end position="178"/>
    </location>
</feature>
<keyword evidence="5 8" id="KW-1133">Transmembrane helix</keyword>
<dbReference type="PRINTS" id="PR00783">
    <property type="entry name" value="MINTRINSICP"/>
</dbReference>
<dbReference type="PANTHER" id="PTHR45724">
    <property type="entry name" value="AQUAPORIN NIP2-1"/>
    <property type="match status" value="1"/>
</dbReference>
<dbReference type="SUPFAM" id="SSF81338">
    <property type="entry name" value="Aquaporin-like"/>
    <property type="match status" value="1"/>
</dbReference>
<dbReference type="Gene3D" id="1.20.1080.10">
    <property type="entry name" value="Glycerol uptake facilitator protein"/>
    <property type="match status" value="1"/>
</dbReference>
<comment type="similarity">
    <text evidence="7">Belongs to the MIP/aquaporin (TC 1.A.8) family.</text>
</comment>
<evidence type="ECO:0000256" key="6">
    <source>
        <dbReference type="ARBA" id="ARBA00023136"/>
    </source>
</evidence>
<evidence type="ECO:0000256" key="7">
    <source>
        <dbReference type="RuleBase" id="RU000477"/>
    </source>
</evidence>
<dbReference type="InterPro" id="IPR034294">
    <property type="entry name" value="Aquaporin_transptr"/>
</dbReference>
<dbReference type="Pfam" id="PF00230">
    <property type="entry name" value="MIP"/>
    <property type="match status" value="1"/>
</dbReference>
<evidence type="ECO:0000256" key="3">
    <source>
        <dbReference type="ARBA" id="ARBA00022692"/>
    </source>
</evidence>
<proteinExistence type="inferred from homology"/>
<feature type="transmembrane region" description="Helical" evidence="8">
    <location>
        <begin position="45"/>
        <end position="66"/>
    </location>
</feature>
<keyword evidence="10" id="KW-1185">Reference proteome</keyword>
<feature type="transmembrane region" description="Helical" evidence="8">
    <location>
        <begin position="117"/>
        <end position="138"/>
    </location>
</feature>
<feature type="transmembrane region" description="Helical" evidence="8">
    <location>
        <begin position="229"/>
        <end position="250"/>
    </location>
</feature>
<keyword evidence="2 7" id="KW-0813">Transport</keyword>
<dbReference type="Proteomes" id="UP000032180">
    <property type="component" value="Chromosome 1"/>
</dbReference>
<organism evidence="9 10">
    <name type="scientific">Leersia perrieri</name>
    <dbReference type="NCBI Taxonomy" id="77586"/>
    <lineage>
        <taxon>Eukaryota</taxon>
        <taxon>Viridiplantae</taxon>
        <taxon>Streptophyta</taxon>
        <taxon>Embryophyta</taxon>
        <taxon>Tracheophyta</taxon>
        <taxon>Spermatophyta</taxon>
        <taxon>Magnoliopsida</taxon>
        <taxon>Liliopsida</taxon>
        <taxon>Poales</taxon>
        <taxon>Poaceae</taxon>
        <taxon>BOP clade</taxon>
        <taxon>Oryzoideae</taxon>
        <taxon>Oryzeae</taxon>
        <taxon>Oryzinae</taxon>
        <taxon>Leersia</taxon>
    </lineage>
</organism>
<reference evidence="9" key="3">
    <citation type="submission" date="2015-04" db="UniProtKB">
        <authorList>
            <consortium name="EnsemblPlants"/>
        </authorList>
    </citation>
    <scope>IDENTIFICATION</scope>
</reference>
<accession>A0A0D9UVZ5</accession>
<reference evidence="10" key="2">
    <citation type="submission" date="2013-12" db="EMBL/GenBank/DDBJ databases">
        <authorList>
            <person name="Yu Y."/>
            <person name="Lee S."/>
            <person name="de Baynast K."/>
            <person name="Wissotski M."/>
            <person name="Liu L."/>
            <person name="Talag J."/>
            <person name="Goicoechea J."/>
            <person name="Angelova A."/>
            <person name="Jetty R."/>
            <person name="Kudrna D."/>
            <person name="Golser W."/>
            <person name="Rivera L."/>
            <person name="Zhang J."/>
            <person name="Wing R."/>
        </authorList>
    </citation>
    <scope>NUCLEOTIDE SEQUENCE</scope>
</reference>
<dbReference type="eggNOG" id="KOG0223">
    <property type="taxonomic scope" value="Eukaryota"/>
</dbReference>
<dbReference type="GO" id="GO:0015267">
    <property type="term" value="F:channel activity"/>
    <property type="evidence" value="ECO:0007669"/>
    <property type="project" value="InterPro"/>
</dbReference>
<evidence type="ECO:0000313" key="9">
    <source>
        <dbReference type="EnsemblPlants" id="LPERR01G00760.1"/>
    </source>
</evidence>
<protein>
    <recommendedName>
        <fullName evidence="11">Aquaporin</fullName>
    </recommendedName>
</protein>
<evidence type="ECO:0008006" key="11">
    <source>
        <dbReference type="Google" id="ProtNLM"/>
    </source>
</evidence>
<dbReference type="STRING" id="77586.A0A0D9UVZ5"/>
<dbReference type="HOGENOM" id="CLU_020019_3_1_1"/>
<dbReference type="Gramene" id="LPERR01G00760.1">
    <property type="protein sequence ID" value="LPERR01G00760.1"/>
    <property type="gene ID" value="LPERR01G00760"/>
</dbReference>
<name>A0A0D9UVZ5_9ORYZ</name>
<reference evidence="9 10" key="1">
    <citation type="submission" date="2012-08" db="EMBL/GenBank/DDBJ databases">
        <title>Oryza genome evolution.</title>
        <authorList>
            <person name="Wing R.A."/>
        </authorList>
    </citation>
    <scope>NUCLEOTIDE SEQUENCE</scope>
</reference>